<reference evidence="1" key="2">
    <citation type="submission" date="2020-11" db="EMBL/GenBank/DDBJ databases">
        <authorList>
            <person name="McCartney M.A."/>
            <person name="Auch B."/>
            <person name="Kono T."/>
            <person name="Mallez S."/>
            <person name="Becker A."/>
            <person name="Gohl D.M."/>
            <person name="Silverstein K.A.T."/>
            <person name="Koren S."/>
            <person name="Bechman K.B."/>
            <person name="Herman A."/>
            <person name="Abrahante J.E."/>
            <person name="Garbe J."/>
        </authorList>
    </citation>
    <scope>NUCLEOTIDE SEQUENCE</scope>
    <source>
        <strain evidence="1">Duluth1</strain>
        <tissue evidence="1">Whole animal</tissue>
    </source>
</reference>
<evidence type="ECO:0000313" key="1">
    <source>
        <dbReference type="EMBL" id="KAH3787965.1"/>
    </source>
</evidence>
<protein>
    <submittedName>
        <fullName evidence="1">Uncharacterized protein</fullName>
    </submittedName>
</protein>
<reference evidence="1" key="1">
    <citation type="journal article" date="2019" name="bioRxiv">
        <title>The Genome of the Zebra Mussel, Dreissena polymorpha: A Resource for Invasive Species Research.</title>
        <authorList>
            <person name="McCartney M.A."/>
            <person name="Auch B."/>
            <person name="Kono T."/>
            <person name="Mallez S."/>
            <person name="Zhang Y."/>
            <person name="Obille A."/>
            <person name="Becker A."/>
            <person name="Abrahante J.E."/>
            <person name="Garbe J."/>
            <person name="Badalamenti J.P."/>
            <person name="Herman A."/>
            <person name="Mangelson H."/>
            <person name="Liachko I."/>
            <person name="Sullivan S."/>
            <person name="Sone E.D."/>
            <person name="Koren S."/>
            <person name="Silverstein K.A.T."/>
            <person name="Beckman K.B."/>
            <person name="Gohl D.M."/>
        </authorList>
    </citation>
    <scope>NUCLEOTIDE SEQUENCE</scope>
    <source>
        <strain evidence="1">Duluth1</strain>
        <tissue evidence="1">Whole animal</tissue>
    </source>
</reference>
<evidence type="ECO:0000313" key="2">
    <source>
        <dbReference type="Proteomes" id="UP000828390"/>
    </source>
</evidence>
<organism evidence="1 2">
    <name type="scientific">Dreissena polymorpha</name>
    <name type="common">Zebra mussel</name>
    <name type="synonym">Mytilus polymorpha</name>
    <dbReference type="NCBI Taxonomy" id="45954"/>
    <lineage>
        <taxon>Eukaryota</taxon>
        <taxon>Metazoa</taxon>
        <taxon>Spiralia</taxon>
        <taxon>Lophotrochozoa</taxon>
        <taxon>Mollusca</taxon>
        <taxon>Bivalvia</taxon>
        <taxon>Autobranchia</taxon>
        <taxon>Heteroconchia</taxon>
        <taxon>Euheterodonta</taxon>
        <taxon>Imparidentia</taxon>
        <taxon>Neoheterodontei</taxon>
        <taxon>Myida</taxon>
        <taxon>Dreissenoidea</taxon>
        <taxon>Dreissenidae</taxon>
        <taxon>Dreissena</taxon>
    </lineage>
</organism>
<proteinExistence type="predicted"/>
<comment type="caution">
    <text evidence="1">The sequence shown here is derived from an EMBL/GenBank/DDBJ whole genome shotgun (WGS) entry which is preliminary data.</text>
</comment>
<name>A0A9D4F1L5_DREPO</name>
<keyword evidence="2" id="KW-1185">Reference proteome</keyword>
<sequence length="51" mass="5952">MTLYYFQLDINEDGLLADCKYSDAEEASDEDDDDEIDEDHVDKLIRLYSSD</sequence>
<dbReference type="AlphaFoldDB" id="A0A9D4F1L5"/>
<accession>A0A9D4F1L5</accession>
<dbReference type="EMBL" id="JAIWYP010000008">
    <property type="protein sequence ID" value="KAH3787965.1"/>
    <property type="molecule type" value="Genomic_DNA"/>
</dbReference>
<gene>
    <name evidence="1" type="ORF">DPMN_166092</name>
</gene>
<dbReference type="Proteomes" id="UP000828390">
    <property type="component" value="Unassembled WGS sequence"/>
</dbReference>